<dbReference type="InterPro" id="IPR041844">
    <property type="entry name" value="Plantacyanin"/>
</dbReference>
<dbReference type="Proteomes" id="UP000636709">
    <property type="component" value="Unassembled WGS sequence"/>
</dbReference>
<dbReference type="PROSITE" id="PS51485">
    <property type="entry name" value="PHYTOCYANIN"/>
    <property type="match status" value="1"/>
</dbReference>
<dbReference type="PANTHER" id="PTHR33021">
    <property type="entry name" value="BLUE COPPER PROTEIN"/>
    <property type="match status" value="1"/>
</dbReference>
<feature type="domain" description="Phytocyanin" evidence="6">
    <location>
        <begin position="35"/>
        <end position="141"/>
    </location>
</feature>
<evidence type="ECO:0000256" key="1">
    <source>
        <dbReference type="ARBA" id="ARBA00022723"/>
    </source>
</evidence>
<keyword evidence="8" id="KW-1185">Reference proteome</keyword>
<dbReference type="FunFam" id="2.60.40.420:FF:000013">
    <property type="entry name" value="basic blue protein-like"/>
    <property type="match status" value="1"/>
</dbReference>
<feature type="chain" id="PRO_5032841532" description="Plantacyanin" evidence="5">
    <location>
        <begin position="28"/>
        <end position="141"/>
    </location>
</feature>
<dbReference type="OrthoDB" id="2011645at2759"/>
<dbReference type="PANTHER" id="PTHR33021:SF377">
    <property type="entry name" value="OS02G0731400 PROTEIN"/>
    <property type="match status" value="1"/>
</dbReference>
<reference evidence="7" key="1">
    <citation type="submission" date="2020-07" db="EMBL/GenBank/DDBJ databases">
        <title>Genome sequence and genetic diversity analysis of an under-domesticated orphan crop, white fonio (Digitaria exilis).</title>
        <authorList>
            <person name="Bennetzen J.L."/>
            <person name="Chen S."/>
            <person name="Ma X."/>
            <person name="Wang X."/>
            <person name="Yssel A.E.J."/>
            <person name="Chaluvadi S.R."/>
            <person name="Johnson M."/>
            <person name="Gangashetty P."/>
            <person name="Hamidou F."/>
            <person name="Sanogo M.D."/>
            <person name="Zwaenepoel A."/>
            <person name="Wallace J."/>
            <person name="Van De Peer Y."/>
            <person name="Van Deynze A."/>
        </authorList>
    </citation>
    <scope>NUCLEOTIDE SEQUENCE</scope>
    <source>
        <tissue evidence="7">Leaves</tissue>
    </source>
</reference>
<evidence type="ECO:0000256" key="4">
    <source>
        <dbReference type="ARBA" id="ARBA00082491"/>
    </source>
</evidence>
<keyword evidence="1" id="KW-0479">Metal-binding</keyword>
<dbReference type="InterPro" id="IPR039391">
    <property type="entry name" value="Phytocyanin-like"/>
</dbReference>
<evidence type="ECO:0000313" key="8">
    <source>
        <dbReference type="Proteomes" id="UP000636709"/>
    </source>
</evidence>
<dbReference type="GO" id="GO:0046872">
    <property type="term" value="F:metal ion binding"/>
    <property type="evidence" value="ECO:0007669"/>
    <property type="project" value="UniProtKB-KW"/>
</dbReference>
<dbReference type="EMBL" id="JACEFO010000268">
    <property type="protein sequence ID" value="KAF8775902.1"/>
    <property type="molecule type" value="Genomic_DNA"/>
</dbReference>
<sequence length="141" mass="14918">MARGRGSASGALAAALLVIIGLLVATSAPLAGAAASHMVGDNGGWKLNVDGWAKGRTFRAGDQLERTDGWRRDRAVFRYNREVHDVAVVDAAAYRSCVVPRGAKVLKSGRDKVTLGRGTHYFVCTVRGHCQAGMKIAVKAV</sequence>
<organism evidence="7 8">
    <name type="scientific">Digitaria exilis</name>
    <dbReference type="NCBI Taxonomy" id="1010633"/>
    <lineage>
        <taxon>Eukaryota</taxon>
        <taxon>Viridiplantae</taxon>
        <taxon>Streptophyta</taxon>
        <taxon>Embryophyta</taxon>
        <taxon>Tracheophyta</taxon>
        <taxon>Spermatophyta</taxon>
        <taxon>Magnoliopsida</taxon>
        <taxon>Liliopsida</taxon>
        <taxon>Poales</taxon>
        <taxon>Poaceae</taxon>
        <taxon>PACMAD clade</taxon>
        <taxon>Panicoideae</taxon>
        <taxon>Panicodae</taxon>
        <taxon>Paniceae</taxon>
        <taxon>Anthephorinae</taxon>
        <taxon>Digitaria</taxon>
    </lineage>
</organism>
<name>A0A835FVM2_9POAL</name>
<dbReference type="GO" id="GO:0009055">
    <property type="term" value="F:electron transfer activity"/>
    <property type="evidence" value="ECO:0007669"/>
    <property type="project" value="InterPro"/>
</dbReference>
<evidence type="ECO:0000313" key="7">
    <source>
        <dbReference type="EMBL" id="KAF8775902.1"/>
    </source>
</evidence>
<keyword evidence="3" id="KW-1015">Disulfide bond</keyword>
<feature type="signal peptide" evidence="5">
    <location>
        <begin position="1"/>
        <end position="27"/>
    </location>
</feature>
<dbReference type="GO" id="GO:0005886">
    <property type="term" value="C:plasma membrane"/>
    <property type="evidence" value="ECO:0007669"/>
    <property type="project" value="TreeGrafter"/>
</dbReference>
<evidence type="ECO:0000256" key="5">
    <source>
        <dbReference type="SAM" id="SignalP"/>
    </source>
</evidence>
<comment type="caution">
    <text evidence="7">The sequence shown here is derived from an EMBL/GenBank/DDBJ whole genome shotgun (WGS) entry which is preliminary data.</text>
</comment>
<dbReference type="Pfam" id="PF02298">
    <property type="entry name" value="Cu_bind_like"/>
    <property type="match status" value="1"/>
</dbReference>
<evidence type="ECO:0000256" key="3">
    <source>
        <dbReference type="ARBA" id="ARBA00023157"/>
    </source>
</evidence>
<dbReference type="CDD" id="cd11013">
    <property type="entry name" value="Plantacyanin"/>
    <property type="match status" value="1"/>
</dbReference>
<gene>
    <name evidence="7" type="ORF">HU200_004036</name>
</gene>
<evidence type="ECO:0000256" key="2">
    <source>
        <dbReference type="ARBA" id="ARBA00023008"/>
    </source>
</evidence>
<evidence type="ECO:0000259" key="6">
    <source>
        <dbReference type="PROSITE" id="PS51485"/>
    </source>
</evidence>
<dbReference type="SUPFAM" id="SSF49503">
    <property type="entry name" value="Cupredoxins"/>
    <property type="match status" value="1"/>
</dbReference>
<keyword evidence="5" id="KW-0732">Signal</keyword>
<dbReference type="InterPro" id="IPR003245">
    <property type="entry name" value="Phytocyanin_dom"/>
</dbReference>
<dbReference type="Gene3D" id="2.60.40.420">
    <property type="entry name" value="Cupredoxins - blue copper proteins"/>
    <property type="match status" value="1"/>
</dbReference>
<accession>A0A835FVM2</accession>
<dbReference type="AlphaFoldDB" id="A0A835FVM2"/>
<keyword evidence="2" id="KW-0186">Copper</keyword>
<dbReference type="InterPro" id="IPR008972">
    <property type="entry name" value="Cupredoxin"/>
</dbReference>
<proteinExistence type="predicted"/>
<protein>
    <recommendedName>
        <fullName evidence="4">Plantacyanin</fullName>
    </recommendedName>
</protein>